<dbReference type="Proteomes" id="UP001301350">
    <property type="component" value="Unassembled WGS sequence"/>
</dbReference>
<feature type="compositionally biased region" description="Basic and acidic residues" evidence="5">
    <location>
        <begin position="601"/>
        <end position="617"/>
    </location>
</feature>
<dbReference type="InterPro" id="IPR001357">
    <property type="entry name" value="BRCT_dom"/>
</dbReference>
<sequence>MVAERRKKGQRGHAAAYMTRAKALRKLQLSLTDFRRLCILKGIFPREPRKKRADARHTYYLNKDIQYLAHEPLICKFRELHAHLRKVKRARARREHARAAQLQRSAPVYSLDHLVRERYPTFRDALEDLDDALTTIHLFAEMPQLPMRQTNVSSSGDGYLPIDRQRLDNFARLAQEWQYFVASCPGALRKVFVSVRGYYFEACVQGVRILWAQPHRFHQCVPDEVDLRIMSTFLEFYECLLRMVNFRLYHSVLGTRYPPVWNAEQDHADGLLAQRFRTGRVGKDRARRPPAATETRISSERVAAVKAQLPEVVRAAVAEEVDEERPPAEKATVATRAPDATAPELPGDETTHIPLHSNATIFRGMTFFLCRETPVHVLEMVLRACGADAVGFEAVEARASPLNEADARITHVICDRPVEQLTSRRLGREYLQPQWVFDCVNESFRLPYGLYTVGQPLPPHLSPWASLTDVADTELQGEVNAHGEYVPAYRQYLQRIKRGERNVPLPPELSSEVVQGAVTRTETPPAALVEADEEAGAWAEQGALTTDHPTGRPRPAAAAAAAEPSDRQQLAKMMLSRRKRRLYDRLVARQRRAAQQATALQDKRARLLKPSDSDLHQ</sequence>
<evidence type="ECO:0000256" key="2">
    <source>
        <dbReference type="ARBA" id="ARBA00022552"/>
    </source>
</evidence>
<evidence type="ECO:0000256" key="5">
    <source>
        <dbReference type="SAM" id="MobiDB-lite"/>
    </source>
</evidence>
<keyword evidence="1 4" id="KW-0690">Ribosome biogenesis</keyword>
<dbReference type="Gene3D" id="3.40.50.10190">
    <property type="entry name" value="BRCT domain"/>
    <property type="match status" value="1"/>
</dbReference>
<dbReference type="Pfam" id="PF06732">
    <property type="entry name" value="Pescadillo_N"/>
    <property type="match status" value="1"/>
</dbReference>
<dbReference type="HAMAP" id="MF_03028">
    <property type="entry name" value="Pescadillo"/>
    <property type="match status" value="1"/>
</dbReference>
<dbReference type="GO" id="GO:0043021">
    <property type="term" value="F:ribonucleoprotein complex binding"/>
    <property type="evidence" value="ECO:0007669"/>
    <property type="project" value="UniProtKB-UniRule"/>
</dbReference>
<dbReference type="GO" id="GO:0000466">
    <property type="term" value="P:maturation of 5.8S rRNA from tricistronic rRNA transcript (SSU-rRNA, 5.8S rRNA, LSU-rRNA)"/>
    <property type="evidence" value="ECO:0007669"/>
    <property type="project" value="UniProtKB-UniRule"/>
</dbReference>
<organism evidence="7 8">
    <name type="scientific">Cyanidium caldarium</name>
    <name type="common">Red alga</name>
    <dbReference type="NCBI Taxonomy" id="2771"/>
    <lineage>
        <taxon>Eukaryota</taxon>
        <taxon>Rhodophyta</taxon>
        <taxon>Bangiophyceae</taxon>
        <taxon>Cyanidiales</taxon>
        <taxon>Cyanidiaceae</taxon>
        <taxon>Cyanidium</taxon>
    </lineage>
</organism>
<evidence type="ECO:0000256" key="3">
    <source>
        <dbReference type="ARBA" id="ARBA00023242"/>
    </source>
</evidence>
<feature type="domain" description="BRCT" evidence="6">
    <location>
        <begin position="357"/>
        <end position="453"/>
    </location>
</feature>
<dbReference type="GO" id="GO:0003723">
    <property type="term" value="F:RNA binding"/>
    <property type="evidence" value="ECO:0007669"/>
    <property type="project" value="TreeGrafter"/>
</dbReference>
<feature type="region of interest" description="Disordered" evidence="5">
    <location>
        <begin position="594"/>
        <end position="617"/>
    </location>
</feature>
<feature type="region of interest" description="Disordered" evidence="5">
    <location>
        <begin position="318"/>
        <end position="352"/>
    </location>
</feature>
<evidence type="ECO:0000256" key="1">
    <source>
        <dbReference type="ARBA" id="ARBA00022517"/>
    </source>
</evidence>
<proteinExistence type="inferred from homology"/>
<reference evidence="7 8" key="1">
    <citation type="submission" date="2022-07" db="EMBL/GenBank/DDBJ databases">
        <title>Genome-wide signatures of adaptation to extreme environments.</title>
        <authorList>
            <person name="Cho C.H."/>
            <person name="Yoon H.S."/>
        </authorList>
    </citation>
    <scope>NUCLEOTIDE SEQUENCE [LARGE SCALE GENOMIC DNA]</scope>
    <source>
        <strain evidence="7 8">DBV 063 E5</strain>
    </source>
</reference>
<comment type="caution">
    <text evidence="7">The sequence shown here is derived from an EMBL/GenBank/DDBJ whole genome shotgun (WGS) entry which is preliminary data.</text>
</comment>
<dbReference type="GO" id="GO:0070545">
    <property type="term" value="C:PeBoW complex"/>
    <property type="evidence" value="ECO:0007669"/>
    <property type="project" value="TreeGrafter"/>
</dbReference>
<keyword evidence="2 4" id="KW-0698">rRNA processing</keyword>
<dbReference type="SUPFAM" id="SSF52113">
    <property type="entry name" value="BRCT domain"/>
    <property type="match status" value="1"/>
</dbReference>
<comment type="similarity">
    <text evidence="4">Belongs to the pescadillo family.</text>
</comment>
<dbReference type="PROSITE" id="PS50172">
    <property type="entry name" value="BRCT"/>
    <property type="match status" value="1"/>
</dbReference>
<dbReference type="EMBL" id="JANCYW010000012">
    <property type="protein sequence ID" value="KAK4537415.1"/>
    <property type="molecule type" value="Genomic_DNA"/>
</dbReference>
<dbReference type="InterPro" id="IPR010613">
    <property type="entry name" value="PES"/>
</dbReference>
<keyword evidence="8" id="KW-1185">Reference proteome</keyword>
<comment type="function">
    <text evidence="4">Required for maturation of ribosomal RNAs and formation of the large ribosomal subunit.</text>
</comment>
<dbReference type="InterPro" id="IPR036420">
    <property type="entry name" value="BRCT_dom_sf"/>
</dbReference>
<feature type="region of interest" description="Disordered" evidence="5">
    <location>
        <begin position="544"/>
        <end position="568"/>
    </location>
</feature>
<name>A0AAV9IZ95_CYACA</name>
<evidence type="ECO:0000313" key="7">
    <source>
        <dbReference type="EMBL" id="KAK4537415.1"/>
    </source>
</evidence>
<dbReference type="PANTHER" id="PTHR12221:SF6">
    <property type="entry name" value="PESCADILLO HOMOLOG"/>
    <property type="match status" value="1"/>
</dbReference>
<evidence type="ECO:0000259" key="6">
    <source>
        <dbReference type="PROSITE" id="PS50172"/>
    </source>
</evidence>
<evidence type="ECO:0000256" key="4">
    <source>
        <dbReference type="HAMAP-Rule" id="MF_03028"/>
    </source>
</evidence>
<dbReference type="AlphaFoldDB" id="A0AAV9IZ95"/>
<evidence type="ECO:0000313" key="8">
    <source>
        <dbReference type="Proteomes" id="UP001301350"/>
    </source>
</evidence>
<dbReference type="GO" id="GO:0030687">
    <property type="term" value="C:preribosome, large subunit precursor"/>
    <property type="evidence" value="ECO:0007669"/>
    <property type="project" value="UniProtKB-UniRule"/>
</dbReference>
<dbReference type="GO" id="GO:0000463">
    <property type="term" value="P:maturation of LSU-rRNA from tricistronic rRNA transcript (SSU-rRNA, 5.8S rRNA, LSU-rRNA)"/>
    <property type="evidence" value="ECO:0007669"/>
    <property type="project" value="UniProtKB-UniRule"/>
</dbReference>
<comment type="subcellular location">
    <subcellularLocation>
        <location evidence="4">Nucleus</location>
        <location evidence="4">Nucleolus</location>
    </subcellularLocation>
    <subcellularLocation>
        <location evidence="4">Nucleus</location>
        <location evidence="4">Nucleoplasm</location>
    </subcellularLocation>
</comment>
<protein>
    <recommendedName>
        <fullName evidence="4">Pescadillo homolog</fullName>
    </recommendedName>
</protein>
<dbReference type="PANTHER" id="PTHR12221">
    <property type="entry name" value="PESCADILLO - RELATED"/>
    <property type="match status" value="1"/>
</dbReference>
<gene>
    <name evidence="7" type="ORF">CDCA_CDCA12G3440</name>
</gene>
<dbReference type="GO" id="GO:0005654">
    <property type="term" value="C:nucleoplasm"/>
    <property type="evidence" value="ECO:0007669"/>
    <property type="project" value="UniProtKB-SubCell"/>
</dbReference>
<keyword evidence="3 4" id="KW-0539">Nucleus</keyword>
<accession>A0AAV9IZ95</accession>